<dbReference type="CDD" id="cd07560">
    <property type="entry name" value="Peptidase_S41_CPP"/>
    <property type="match status" value="1"/>
</dbReference>
<evidence type="ECO:0000256" key="6">
    <source>
        <dbReference type="SAM" id="SignalP"/>
    </source>
</evidence>
<dbReference type="AlphaFoldDB" id="A0A560AQA3"/>
<dbReference type="InterPro" id="IPR029045">
    <property type="entry name" value="ClpP/crotonase-like_dom_sf"/>
</dbReference>
<name>A0A560AQA3_AZOBR</name>
<keyword evidence="4 5" id="KW-0720">Serine protease</keyword>
<dbReference type="InterPro" id="IPR004447">
    <property type="entry name" value="Peptidase_S41A"/>
</dbReference>
<dbReference type="Pfam" id="PF03572">
    <property type="entry name" value="Peptidase_S41"/>
    <property type="match status" value="1"/>
</dbReference>
<reference evidence="8 9" key="1">
    <citation type="submission" date="2019-06" db="EMBL/GenBank/DDBJ databases">
        <title>Genomic Encyclopedia of Type Strains, Phase IV (KMG-V): Genome sequencing to study the core and pangenomes of soil and plant-associated prokaryotes.</title>
        <authorList>
            <person name="Whitman W."/>
        </authorList>
    </citation>
    <scope>NUCLEOTIDE SEQUENCE [LARGE SCALE GENOMIC DNA]</scope>
    <source>
        <strain evidence="8 9">BR 11796</strain>
    </source>
</reference>
<dbReference type="Gene3D" id="3.30.750.44">
    <property type="match status" value="1"/>
</dbReference>
<dbReference type="InterPro" id="IPR036034">
    <property type="entry name" value="PDZ_sf"/>
</dbReference>
<evidence type="ECO:0000259" key="7">
    <source>
        <dbReference type="PROSITE" id="PS50106"/>
    </source>
</evidence>
<dbReference type="EMBL" id="VITF01000014">
    <property type="protein sequence ID" value="TWA62551.1"/>
    <property type="molecule type" value="Genomic_DNA"/>
</dbReference>
<proteinExistence type="inferred from homology"/>
<evidence type="ECO:0000313" key="9">
    <source>
        <dbReference type="Proteomes" id="UP000316083"/>
    </source>
</evidence>
<dbReference type="PROSITE" id="PS50106">
    <property type="entry name" value="PDZ"/>
    <property type="match status" value="1"/>
</dbReference>
<dbReference type="GO" id="GO:0007165">
    <property type="term" value="P:signal transduction"/>
    <property type="evidence" value="ECO:0007669"/>
    <property type="project" value="TreeGrafter"/>
</dbReference>
<dbReference type="Gene3D" id="2.30.42.10">
    <property type="match status" value="1"/>
</dbReference>
<dbReference type="SMART" id="SM00245">
    <property type="entry name" value="TSPc"/>
    <property type="match status" value="1"/>
</dbReference>
<evidence type="ECO:0000256" key="5">
    <source>
        <dbReference type="RuleBase" id="RU004404"/>
    </source>
</evidence>
<dbReference type="InterPro" id="IPR005151">
    <property type="entry name" value="Tail-specific_protease"/>
</dbReference>
<gene>
    <name evidence="8" type="ORF">FBZ82_11471</name>
</gene>
<dbReference type="CDD" id="cd06782">
    <property type="entry name" value="cpPDZ_CPP-like"/>
    <property type="match status" value="1"/>
</dbReference>
<dbReference type="SUPFAM" id="SSF52096">
    <property type="entry name" value="ClpP/crotonase"/>
    <property type="match status" value="1"/>
</dbReference>
<sequence length="413" mass="43158">MKLRLVTAAALCAFLAIPGAMTTGRSAQAAGDSTPYGHSTEAEEVDRFVRALRTIRGQYVEPLTDHELVDIAIKAMAGRDRYSAYLDDGEYRQLQASNDGAFAGLGIRYEAHGTRVRIAETVPESPAEAAGLRSGDVILAVDQQPVGGAELATVKQMLSGPEGAAVSLTVLRAGTPDPFEVSVVRAKLRVPSVRLGAVGTVGYIRIARFDRQTATGVSTAIRSLRDRIGPDIGGFIIDLRDNPGGLVQASVRVADSFLDKGTILTARGPGRGADKTYIATPGDETDGLPLVVLVNGKSASAAEILTGALKDHRRATVIGTTTFGKGIIQSVIPFDSGALKLTTARYYTPSGQSIHQIGIQPDETIAEPAAAEDGPSAPASGGIPNAANDQVFARALSILRPPSTLRPQSAGLR</sequence>
<dbReference type="InterPro" id="IPR041489">
    <property type="entry name" value="PDZ_6"/>
</dbReference>
<dbReference type="GO" id="GO:0008236">
    <property type="term" value="F:serine-type peptidase activity"/>
    <property type="evidence" value="ECO:0007669"/>
    <property type="project" value="UniProtKB-KW"/>
</dbReference>
<keyword evidence="2 5" id="KW-0645">Protease</keyword>
<dbReference type="PANTHER" id="PTHR32060:SF30">
    <property type="entry name" value="CARBOXY-TERMINAL PROCESSING PROTEASE CTPA"/>
    <property type="match status" value="1"/>
</dbReference>
<dbReference type="SUPFAM" id="SSF50156">
    <property type="entry name" value="PDZ domain-like"/>
    <property type="match status" value="1"/>
</dbReference>
<comment type="caution">
    <text evidence="8">The sequence shown here is derived from an EMBL/GenBank/DDBJ whole genome shotgun (WGS) entry which is preliminary data.</text>
</comment>
<evidence type="ECO:0000313" key="8">
    <source>
        <dbReference type="EMBL" id="TWA62551.1"/>
    </source>
</evidence>
<dbReference type="SMART" id="SM00228">
    <property type="entry name" value="PDZ"/>
    <property type="match status" value="1"/>
</dbReference>
<comment type="similarity">
    <text evidence="1 5">Belongs to the peptidase S41A family.</text>
</comment>
<feature type="domain" description="PDZ" evidence="7">
    <location>
        <begin position="91"/>
        <end position="158"/>
    </location>
</feature>
<dbReference type="GO" id="GO:0030288">
    <property type="term" value="C:outer membrane-bounded periplasmic space"/>
    <property type="evidence" value="ECO:0007669"/>
    <property type="project" value="TreeGrafter"/>
</dbReference>
<dbReference type="GO" id="GO:0006508">
    <property type="term" value="P:proteolysis"/>
    <property type="evidence" value="ECO:0007669"/>
    <property type="project" value="UniProtKB-KW"/>
</dbReference>
<dbReference type="Proteomes" id="UP000316083">
    <property type="component" value="Unassembled WGS sequence"/>
</dbReference>
<dbReference type="NCBIfam" id="TIGR00225">
    <property type="entry name" value="prc"/>
    <property type="match status" value="1"/>
</dbReference>
<accession>A0A560AQA3</accession>
<dbReference type="GO" id="GO:0004175">
    <property type="term" value="F:endopeptidase activity"/>
    <property type="evidence" value="ECO:0007669"/>
    <property type="project" value="TreeGrafter"/>
</dbReference>
<dbReference type="Gene3D" id="3.90.226.10">
    <property type="entry name" value="2-enoyl-CoA Hydratase, Chain A, domain 1"/>
    <property type="match status" value="1"/>
</dbReference>
<dbReference type="Pfam" id="PF17820">
    <property type="entry name" value="PDZ_6"/>
    <property type="match status" value="1"/>
</dbReference>
<keyword evidence="6" id="KW-0732">Signal</keyword>
<keyword evidence="3 5" id="KW-0378">Hydrolase</keyword>
<dbReference type="RefSeq" id="WP_145678994.1">
    <property type="nucleotide sequence ID" value="NZ_VITF01000014.1"/>
</dbReference>
<evidence type="ECO:0000256" key="2">
    <source>
        <dbReference type="ARBA" id="ARBA00022670"/>
    </source>
</evidence>
<organism evidence="8 9">
    <name type="scientific">Azospirillum brasilense</name>
    <dbReference type="NCBI Taxonomy" id="192"/>
    <lineage>
        <taxon>Bacteria</taxon>
        <taxon>Pseudomonadati</taxon>
        <taxon>Pseudomonadota</taxon>
        <taxon>Alphaproteobacteria</taxon>
        <taxon>Rhodospirillales</taxon>
        <taxon>Azospirillaceae</taxon>
        <taxon>Azospirillum</taxon>
    </lineage>
</organism>
<dbReference type="PANTHER" id="PTHR32060">
    <property type="entry name" value="TAIL-SPECIFIC PROTEASE"/>
    <property type="match status" value="1"/>
</dbReference>
<feature type="chain" id="PRO_5022140857" evidence="6">
    <location>
        <begin position="30"/>
        <end position="413"/>
    </location>
</feature>
<dbReference type="InterPro" id="IPR001478">
    <property type="entry name" value="PDZ"/>
</dbReference>
<evidence type="ECO:0000256" key="4">
    <source>
        <dbReference type="ARBA" id="ARBA00022825"/>
    </source>
</evidence>
<evidence type="ECO:0000256" key="3">
    <source>
        <dbReference type="ARBA" id="ARBA00022801"/>
    </source>
</evidence>
<feature type="signal peptide" evidence="6">
    <location>
        <begin position="1"/>
        <end position="29"/>
    </location>
</feature>
<protein>
    <submittedName>
        <fullName evidence="8">Carboxyl-terminal processing protease</fullName>
    </submittedName>
</protein>
<evidence type="ECO:0000256" key="1">
    <source>
        <dbReference type="ARBA" id="ARBA00009179"/>
    </source>
</evidence>